<evidence type="ECO:0000256" key="4">
    <source>
        <dbReference type="RuleBase" id="RU003818"/>
    </source>
</evidence>
<name>A0ABN8M0I4_9CNID</name>
<dbReference type="SUPFAM" id="SSF57501">
    <property type="entry name" value="Cystine-knot cytokines"/>
    <property type="match status" value="1"/>
</dbReference>
<evidence type="ECO:0000256" key="2">
    <source>
        <dbReference type="ARBA" id="ARBA00023030"/>
    </source>
</evidence>
<gene>
    <name evidence="6" type="ORF">PEVE_00015772</name>
</gene>
<dbReference type="Gene3D" id="2.10.90.10">
    <property type="entry name" value="Cystine-knot cytokines"/>
    <property type="match status" value="1"/>
</dbReference>
<protein>
    <recommendedName>
        <fullName evidence="5">Platelet-derived growth factor (PDGF) family profile domain-containing protein</fullName>
    </recommendedName>
</protein>
<dbReference type="InterPro" id="IPR029034">
    <property type="entry name" value="Cystine-knot_cytokine"/>
</dbReference>
<evidence type="ECO:0000256" key="1">
    <source>
        <dbReference type="ARBA" id="ARBA00006686"/>
    </source>
</evidence>
<keyword evidence="2 4" id="KW-0339">Growth factor</keyword>
<dbReference type="PANTHER" id="PTHR11633:SF1">
    <property type="entry name" value="LD28763P"/>
    <property type="match status" value="1"/>
</dbReference>
<evidence type="ECO:0000256" key="3">
    <source>
        <dbReference type="ARBA" id="ARBA00023246"/>
    </source>
</evidence>
<evidence type="ECO:0000313" key="7">
    <source>
        <dbReference type="Proteomes" id="UP001159427"/>
    </source>
</evidence>
<evidence type="ECO:0000313" key="6">
    <source>
        <dbReference type="EMBL" id="CAH3022510.1"/>
    </source>
</evidence>
<keyword evidence="7" id="KW-1185">Reference proteome</keyword>
<dbReference type="Pfam" id="PF00341">
    <property type="entry name" value="PDGF"/>
    <property type="match status" value="1"/>
</dbReference>
<feature type="non-terminal residue" evidence="6">
    <location>
        <position position="139"/>
    </location>
</feature>
<dbReference type="EMBL" id="CALNXI010000222">
    <property type="protein sequence ID" value="CAH3022510.1"/>
    <property type="molecule type" value="Genomic_DNA"/>
</dbReference>
<feature type="domain" description="Platelet-derived growth factor (PDGF) family profile" evidence="5">
    <location>
        <begin position="28"/>
        <end position="105"/>
    </location>
</feature>
<organism evidence="6 7">
    <name type="scientific">Porites evermanni</name>
    <dbReference type="NCBI Taxonomy" id="104178"/>
    <lineage>
        <taxon>Eukaryota</taxon>
        <taxon>Metazoa</taxon>
        <taxon>Cnidaria</taxon>
        <taxon>Anthozoa</taxon>
        <taxon>Hexacorallia</taxon>
        <taxon>Scleractinia</taxon>
        <taxon>Fungiina</taxon>
        <taxon>Poritidae</taxon>
        <taxon>Porites</taxon>
    </lineage>
</organism>
<accession>A0ABN8M0I4</accession>
<dbReference type="PANTHER" id="PTHR11633">
    <property type="entry name" value="PLATELET-DERIVED GROWTH FACTOR"/>
    <property type="match status" value="1"/>
</dbReference>
<reference evidence="6 7" key="1">
    <citation type="submission" date="2022-05" db="EMBL/GenBank/DDBJ databases">
        <authorList>
            <consortium name="Genoscope - CEA"/>
            <person name="William W."/>
        </authorList>
    </citation>
    <scope>NUCLEOTIDE SEQUENCE [LARGE SCALE GENOMIC DNA]</scope>
</reference>
<keyword evidence="3" id="KW-0497">Mitogen</keyword>
<dbReference type="PROSITE" id="PS50278">
    <property type="entry name" value="PDGF_2"/>
    <property type="match status" value="1"/>
</dbReference>
<feature type="non-terminal residue" evidence="6">
    <location>
        <position position="1"/>
    </location>
</feature>
<sequence>SSLACSQVRCSARPIAVRLPVESYGYGYSVHPHCAVVNRCGGCCYVRAHSCKPTATRMKPVNAYLIKLGMNLESMTLLAGSSFTFEHIVVPVEEHLKCDCNCTSSAATCDSNRQDWDKDICGCVCKRQYQNLDCKAPFK</sequence>
<comment type="caution">
    <text evidence="6">The sequence shown here is derived from an EMBL/GenBank/DDBJ whole genome shotgun (WGS) entry which is preliminary data.</text>
</comment>
<dbReference type="InterPro" id="IPR000072">
    <property type="entry name" value="PDGF/VEGF_dom"/>
</dbReference>
<comment type="similarity">
    <text evidence="1 4">Belongs to the PDGF/VEGF growth factor family.</text>
</comment>
<evidence type="ECO:0000259" key="5">
    <source>
        <dbReference type="PROSITE" id="PS50278"/>
    </source>
</evidence>
<dbReference type="Proteomes" id="UP001159427">
    <property type="component" value="Unassembled WGS sequence"/>
</dbReference>
<proteinExistence type="inferred from homology"/>
<dbReference type="SMART" id="SM00141">
    <property type="entry name" value="PDGF"/>
    <property type="match status" value="1"/>
</dbReference>